<dbReference type="InterPro" id="IPR041492">
    <property type="entry name" value="HAD_2"/>
</dbReference>
<protein>
    <submittedName>
        <fullName evidence="6">HAD family phosphatase</fullName>
    </submittedName>
</protein>
<evidence type="ECO:0000256" key="2">
    <source>
        <dbReference type="ARBA" id="ARBA00006171"/>
    </source>
</evidence>
<dbReference type="Gene3D" id="3.40.50.1000">
    <property type="entry name" value="HAD superfamily/HAD-like"/>
    <property type="match status" value="1"/>
</dbReference>
<dbReference type="Pfam" id="PF13419">
    <property type="entry name" value="HAD_2"/>
    <property type="match status" value="1"/>
</dbReference>
<accession>A0A955EB43</accession>
<sequence length="233" mass="26033">MYKYVFNDRKAIIFDLEGTVLVDDSVWKSSFVSVGARLGYYGPAYEPSSGITLADAWKNAQDLKMLDHKLRIDDLVSQVYKEYLANLSLVNVRDGFFELVAELRVNHDYKVGLITGNTKSNIPPLLKALGLENVFDTIVYESDVSKPRPNSEIFVTAAQNLGIAPDQCLVFDHTVNGAKAALDANMPCFIIWNGVVDRFDFPQPIVAFLPDFEGLSDLVDYDLAERVKELPTT</sequence>
<dbReference type="NCBIfam" id="TIGR01509">
    <property type="entry name" value="HAD-SF-IA-v3"/>
    <property type="match status" value="1"/>
</dbReference>
<dbReference type="Proteomes" id="UP000740557">
    <property type="component" value="Unassembled WGS sequence"/>
</dbReference>
<dbReference type="SFLD" id="SFLDS00003">
    <property type="entry name" value="Haloacid_Dehalogenase"/>
    <property type="match status" value="1"/>
</dbReference>
<keyword evidence="5" id="KW-0119">Carbohydrate metabolism</keyword>
<dbReference type="AlphaFoldDB" id="A0A955EB43"/>
<evidence type="ECO:0000256" key="3">
    <source>
        <dbReference type="ARBA" id="ARBA00022723"/>
    </source>
</evidence>
<dbReference type="InterPro" id="IPR036412">
    <property type="entry name" value="HAD-like_sf"/>
</dbReference>
<gene>
    <name evidence="6" type="ORF">KC980_01455</name>
</gene>
<comment type="cofactor">
    <cofactor evidence="1">
        <name>Mg(2+)</name>
        <dbReference type="ChEBI" id="CHEBI:18420"/>
    </cofactor>
</comment>
<reference evidence="6" key="1">
    <citation type="submission" date="2020-04" db="EMBL/GenBank/DDBJ databases">
        <authorList>
            <person name="Zhang T."/>
        </authorList>
    </citation>
    <scope>NUCLEOTIDE SEQUENCE</scope>
    <source>
        <strain evidence="6">HKST-UBA79</strain>
    </source>
</reference>
<evidence type="ECO:0000256" key="1">
    <source>
        <dbReference type="ARBA" id="ARBA00001946"/>
    </source>
</evidence>
<dbReference type="GO" id="GO:0046872">
    <property type="term" value="F:metal ion binding"/>
    <property type="evidence" value="ECO:0007669"/>
    <property type="project" value="UniProtKB-KW"/>
</dbReference>
<dbReference type="InterPro" id="IPR023198">
    <property type="entry name" value="PGP-like_dom2"/>
</dbReference>
<dbReference type="PANTHER" id="PTHR46193:SF18">
    <property type="entry name" value="HEXITOL PHOSPHATASE B"/>
    <property type="match status" value="1"/>
</dbReference>
<evidence type="ECO:0000256" key="4">
    <source>
        <dbReference type="ARBA" id="ARBA00022842"/>
    </source>
</evidence>
<reference evidence="6" key="2">
    <citation type="journal article" date="2021" name="Microbiome">
        <title>Successional dynamics and alternative stable states in a saline activated sludge microbial community over 9 years.</title>
        <authorList>
            <person name="Wang Y."/>
            <person name="Ye J."/>
            <person name="Ju F."/>
            <person name="Liu L."/>
            <person name="Boyd J.A."/>
            <person name="Deng Y."/>
            <person name="Parks D.H."/>
            <person name="Jiang X."/>
            <person name="Yin X."/>
            <person name="Woodcroft B.J."/>
            <person name="Tyson G.W."/>
            <person name="Hugenholtz P."/>
            <person name="Polz M.F."/>
            <person name="Zhang T."/>
        </authorList>
    </citation>
    <scope>NUCLEOTIDE SEQUENCE</scope>
    <source>
        <strain evidence="6">HKST-UBA79</strain>
    </source>
</reference>
<evidence type="ECO:0000256" key="5">
    <source>
        <dbReference type="ARBA" id="ARBA00023277"/>
    </source>
</evidence>
<dbReference type="InterPro" id="IPR023214">
    <property type="entry name" value="HAD_sf"/>
</dbReference>
<comment type="similarity">
    <text evidence="2">Belongs to the HAD-like hydrolase superfamily. CbbY/CbbZ/Gph/YieH family.</text>
</comment>
<organism evidence="6 7">
    <name type="scientific">candidate division WWE3 bacterium</name>
    <dbReference type="NCBI Taxonomy" id="2053526"/>
    <lineage>
        <taxon>Bacteria</taxon>
        <taxon>Katanobacteria</taxon>
    </lineage>
</organism>
<dbReference type="NCBIfam" id="TIGR01549">
    <property type="entry name" value="HAD-SF-IA-v1"/>
    <property type="match status" value="1"/>
</dbReference>
<dbReference type="GO" id="GO:0003824">
    <property type="term" value="F:catalytic activity"/>
    <property type="evidence" value="ECO:0007669"/>
    <property type="project" value="UniProtKB-ARBA"/>
</dbReference>
<dbReference type="InterPro" id="IPR051600">
    <property type="entry name" value="Beta-PGM-like"/>
</dbReference>
<dbReference type="Gene3D" id="1.10.150.240">
    <property type="entry name" value="Putative phosphatase, domain 2"/>
    <property type="match status" value="1"/>
</dbReference>
<comment type="caution">
    <text evidence="6">The sequence shown here is derived from an EMBL/GenBank/DDBJ whole genome shotgun (WGS) entry which is preliminary data.</text>
</comment>
<evidence type="ECO:0000313" key="7">
    <source>
        <dbReference type="Proteomes" id="UP000740557"/>
    </source>
</evidence>
<evidence type="ECO:0000313" key="6">
    <source>
        <dbReference type="EMBL" id="MCA9308155.1"/>
    </source>
</evidence>
<keyword evidence="3" id="KW-0479">Metal-binding</keyword>
<dbReference type="InterPro" id="IPR006439">
    <property type="entry name" value="HAD-SF_hydro_IA"/>
</dbReference>
<dbReference type="SFLD" id="SFLDG01129">
    <property type="entry name" value="C1.5:_HAD__Beta-PGM__Phosphata"/>
    <property type="match status" value="1"/>
</dbReference>
<dbReference type="PANTHER" id="PTHR46193">
    <property type="entry name" value="6-PHOSPHOGLUCONATE PHOSPHATASE"/>
    <property type="match status" value="1"/>
</dbReference>
<name>A0A955EB43_UNCKA</name>
<keyword evidence="4" id="KW-0460">Magnesium</keyword>
<dbReference type="SUPFAM" id="SSF56784">
    <property type="entry name" value="HAD-like"/>
    <property type="match status" value="1"/>
</dbReference>
<dbReference type="EMBL" id="JAGQNX010000042">
    <property type="protein sequence ID" value="MCA9308155.1"/>
    <property type="molecule type" value="Genomic_DNA"/>
</dbReference>
<proteinExistence type="inferred from homology"/>